<dbReference type="Proteomes" id="UP000694555">
    <property type="component" value="Unplaced"/>
</dbReference>
<protein>
    <submittedName>
        <fullName evidence="1">Uncharacterized protein</fullName>
    </submittedName>
</protein>
<reference evidence="1" key="1">
    <citation type="submission" date="2025-08" db="UniProtKB">
        <authorList>
            <consortium name="Ensembl"/>
        </authorList>
    </citation>
    <scope>IDENTIFICATION</scope>
</reference>
<dbReference type="InterPro" id="IPR015943">
    <property type="entry name" value="WD40/YVTN_repeat-like_dom_sf"/>
</dbReference>
<dbReference type="InterPro" id="IPR042238">
    <property type="entry name" value="Rad28/ERCC8/Ckn1/ATCSA-1"/>
</dbReference>
<dbReference type="Gene3D" id="2.130.10.10">
    <property type="entry name" value="YVTN repeat-like/Quinoprotein amine dehydrogenase"/>
    <property type="match status" value="1"/>
</dbReference>
<dbReference type="GO" id="GO:0043161">
    <property type="term" value="P:proteasome-mediated ubiquitin-dependent protein catabolic process"/>
    <property type="evidence" value="ECO:0007669"/>
    <property type="project" value="TreeGrafter"/>
</dbReference>
<dbReference type="AlphaFoldDB" id="A0A8B9YZ82"/>
<proteinExistence type="predicted"/>
<dbReference type="PANTHER" id="PTHR46202:SF1">
    <property type="entry name" value="DNA EXCISION REPAIR PROTEIN ERCC-8"/>
    <property type="match status" value="1"/>
</dbReference>
<dbReference type="PANTHER" id="PTHR46202">
    <property type="entry name" value="DNA EXCISION REPAIR PROTEIN ERCC-8"/>
    <property type="match status" value="1"/>
</dbReference>
<accession>A0A8B9YZ82</accession>
<name>A0A8B9YZ82_9AVES</name>
<dbReference type="Ensembl" id="ENSBJAT00000000356.1">
    <property type="protein sequence ID" value="ENSBJAP00000000346.1"/>
    <property type="gene ID" value="ENSBJAG00000000320.1"/>
</dbReference>
<sequence>MRASQSNLHCHPDLYRFIVETFQWYPHHKTLKIWDTNTLQPAGVFHFEGTVYSHHISPVATKHCLMAGMYVFLRNFLCILGL</sequence>
<dbReference type="GO" id="GO:0000109">
    <property type="term" value="C:nucleotide-excision repair complex"/>
    <property type="evidence" value="ECO:0007669"/>
    <property type="project" value="TreeGrafter"/>
</dbReference>
<dbReference type="GO" id="GO:0031464">
    <property type="term" value="C:Cul4A-RING E3 ubiquitin ligase complex"/>
    <property type="evidence" value="ECO:0007669"/>
    <property type="project" value="TreeGrafter"/>
</dbReference>
<reference evidence="1" key="2">
    <citation type="submission" date="2025-09" db="UniProtKB">
        <authorList>
            <consortium name="Ensembl"/>
        </authorList>
    </citation>
    <scope>IDENTIFICATION</scope>
</reference>
<evidence type="ECO:0000313" key="2">
    <source>
        <dbReference type="Proteomes" id="UP000694555"/>
    </source>
</evidence>
<evidence type="ECO:0000313" key="1">
    <source>
        <dbReference type="Ensembl" id="ENSBJAP00000000346.1"/>
    </source>
</evidence>
<dbReference type="GO" id="GO:0006283">
    <property type="term" value="P:transcription-coupled nucleotide-excision repair"/>
    <property type="evidence" value="ECO:0007669"/>
    <property type="project" value="InterPro"/>
</dbReference>
<organism evidence="1 2">
    <name type="scientific">Buteo japonicus</name>
    <dbReference type="NCBI Taxonomy" id="224669"/>
    <lineage>
        <taxon>Eukaryota</taxon>
        <taxon>Metazoa</taxon>
        <taxon>Chordata</taxon>
        <taxon>Craniata</taxon>
        <taxon>Vertebrata</taxon>
        <taxon>Euteleostomi</taxon>
        <taxon>Archelosauria</taxon>
        <taxon>Archosauria</taxon>
        <taxon>Dinosauria</taxon>
        <taxon>Saurischia</taxon>
        <taxon>Theropoda</taxon>
        <taxon>Coelurosauria</taxon>
        <taxon>Aves</taxon>
        <taxon>Neognathae</taxon>
        <taxon>Neoaves</taxon>
        <taxon>Telluraves</taxon>
        <taxon>Accipitrimorphae</taxon>
        <taxon>Accipitriformes</taxon>
        <taxon>Accipitridae</taxon>
        <taxon>Accipitrinae</taxon>
        <taxon>Buteo</taxon>
    </lineage>
</organism>
<keyword evidence="2" id="KW-1185">Reference proteome</keyword>
<dbReference type="GO" id="GO:0000209">
    <property type="term" value="P:protein polyubiquitination"/>
    <property type="evidence" value="ECO:0007669"/>
    <property type="project" value="TreeGrafter"/>
</dbReference>